<dbReference type="AlphaFoldDB" id="A0A0E0GPR6"/>
<dbReference type="EnsemblPlants" id="ONIVA03G25100.1">
    <property type="protein sequence ID" value="ONIVA03G25100.1"/>
    <property type="gene ID" value="ONIVA03G25100"/>
</dbReference>
<reference evidence="1" key="1">
    <citation type="submission" date="2015-04" db="UniProtKB">
        <authorList>
            <consortium name="EnsemblPlants"/>
        </authorList>
    </citation>
    <scope>IDENTIFICATION</scope>
    <source>
        <strain evidence="1">SL10</strain>
    </source>
</reference>
<sequence>MLAPARAPRPPHRAPSLSIVAVHGSGDEGQRRRDAVAALPPAVPPAAYPLYRPLPRLSRRLTKLLEGIVEAWITAASVGTARLRRRTPGSRQRLDLLEELPSMHTDGVMDILGSFYARWIEWWLTGAGGIKDGACRPELEKTMPIDKLATPLARFLWGFRRGGRRDEDGAVAWP</sequence>
<dbReference type="Gramene" id="ONIVA03G25100.1">
    <property type="protein sequence ID" value="ONIVA03G25100.1"/>
    <property type="gene ID" value="ONIVA03G25100"/>
</dbReference>
<keyword evidence="2" id="KW-1185">Reference proteome</keyword>
<reference evidence="1" key="2">
    <citation type="submission" date="2018-04" db="EMBL/GenBank/DDBJ databases">
        <title>OnivRS2 (Oryza nivara Reference Sequence Version 2).</title>
        <authorList>
            <person name="Zhang J."/>
            <person name="Kudrna D."/>
            <person name="Lee S."/>
            <person name="Talag J."/>
            <person name="Rajasekar S."/>
            <person name="Welchert J."/>
            <person name="Hsing Y.-I."/>
            <person name="Wing R.A."/>
        </authorList>
    </citation>
    <scope>NUCLEOTIDE SEQUENCE [LARGE SCALE GENOMIC DNA]</scope>
    <source>
        <strain evidence="1">SL10</strain>
    </source>
</reference>
<dbReference type="Proteomes" id="UP000006591">
    <property type="component" value="Chromosome 3"/>
</dbReference>
<name>A0A0E0GPR6_ORYNI</name>
<proteinExistence type="predicted"/>
<evidence type="ECO:0000313" key="1">
    <source>
        <dbReference type="EnsemblPlants" id="ONIVA03G25100.1"/>
    </source>
</evidence>
<evidence type="ECO:0000313" key="2">
    <source>
        <dbReference type="Proteomes" id="UP000006591"/>
    </source>
</evidence>
<dbReference type="HOGENOM" id="CLU_096231_0_0_1"/>
<accession>A0A0E0GPR6</accession>
<protein>
    <submittedName>
        <fullName evidence="1">Uncharacterized protein</fullName>
    </submittedName>
</protein>
<organism evidence="1">
    <name type="scientific">Oryza nivara</name>
    <name type="common">Indian wild rice</name>
    <name type="synonym">Oryza sativa f. spontanea</name>
    <dbReference type="NCBI Taxonomy" id="4536"/>
    <lineage>
        <taxon>Eukaryota</taxon>
        <taxon>Viridiplantae</taxon>
        <taxon>Streptophyta</taxon>
        <taxon>Embryophyta</taxon>
        <taxon>Tracheophyta</taxon>
        <taxon>Spermatophyta</taxon>
        <taxon>Magnoliopsida</taxon>
        <taxon>Liliopsida</taxon>
        <taxon>Poales</taxon>
        <taxon>Poaceae</taxon>
        <taxon>BOP clade</taxon>
        <taxon>Oryzoideae</taxon>
        <taxon>Oryzeae</taxon>
        <taxon>Oryzinae</taxon>
        <taxon>Oryza</taxon>
    </lineage>
</organism>